<keyword evidence="2" id="KW-1185">Reference proteome</keyword>
<gene>
    <name evidence="1" type="ORF">BDV34DRAFT_228587</name>
</gene>
<accession>A0A5N6DD76</accession>
<sequence>MYFNCGEGGCEYECPLQSIAFQAPVERKDDIRSIVEDLVVERIANTDWEAVSLILDQAGITLPVTDKVLCAAATITEESHFIYMIKTWGENSLPLSSQVLEAAAALTNPSDFA</sequence>
<dbReference type="VEuPathDB" id="FungiDB:BDV34DRAFT_228587"/>
<evidence type="ECO:0000313" key="1">
    <source>
        <dbReference type="EMBL" id="KAB8202263.1"/>
    </source>
</evidence>
<name>A0A5N6DD76_ASPPA</name>
<reference evidence="1 2" key="1">
    <citation type="submission" date="2019-04" db="EMBL/GenBank/DDBJ databases">
        <title>Fungal friends and foes A comparative genomics study of 23 Aspergillus species from section Flavi.</title>
        <authorList>
            <consortium name="DOE Joint Genome Institute"/>
            <person name="Kjaerbolling I."/>
            <person name="Vesth T.C."/>
            <person name="Frisvad J.C."/>
            <person name="Nybo J.L."/>
            <person name="Theobald S."/>
            <person name="Kildgaard S."/>
            <person name="Petersen T.I."/>
            <person name="Kuo A."/>
            <person name="Sato A."/>
            <person name="Lyhne E.K."/>
            <person name="Kogle M.E."/>
            <person name="Wiebenga A."/>
            <person name="Kun R.S."/>
            <person name="Lubbers R.J."/>
            <person name="Makela M.R."/>
            <person name="Barry K."/>
            <person name="Chovatia M."/>
            <person name="Clum A."/>
            <person name="Daum C."/>
            <person name="Haridas S."/>
            <person name="He G."/>
            <person name="LaButti K."/>
            <person name="Lipzen A."/>
            <person name="Mondo S."/>
            <person name="Pangilinan J."/>
            <person name="Riley R."/>
            <person name="Salamov A."/>
            <person name="Simmons B.A."/>
            <person name="Magnuson J.K."/>
            <person name="Henrissat B."/>
            <person name="Mortensen U.H."/>
            <person name="Larsen T.O."/>
            <person name="De vries R.P."/>
            <person name="Grigoriev I.V."/>
            <person name="Machida M."/>
            <person name="Baker S.E."/>
            <person name="Andersen M.R."/>
        </authorList>
    </citation>
    <scope>NUCLEOTIDE SEQUENCE [LARGE SCALE GENOMIC DNA]</scope>
    <source>
        <strain evidence="1 2">CBS 117618</strain>
    </source>
</reference>
<organism evidence="1 2">
    <name type="scientific">Aspergillus parasiticus</name>
    <dbReference type="NCBI Taxonomy" id="5067"/>
    <lineage>
        <taxon>Eukaryota</taxon>
        <taxon>Fungi</taxon>
        <taxon>Dikarya</taxon>
        <taxon>Ascomycota</taxon>
        <taxon>Pezizomycotina</taxon>
        <taxon>Eurotiomycetes</taxon>
        <taxon>Eurotiomycetidae</taxon>
        <taxon>Eurotiales</taxon>
        <taxon>Aspergillaceae</taxon>
        <taxon>Aspergillus</taxon>
        <taxon>Aspergillus subgen. Circumdati</taxon>
    </lineage>
</organism>
<dbReference type="AlphaFoldDB" id="A0A5N6DD76"/>
<evidence type="ECO:0000313" key="2">
    <source>
        <dbReference type="Proteomes" id="UP000326532"/>
    </source>
</evidence>
<proteinExistence type="predicted"/>
<protein>
    <submittedName>
        <fullName evidence="1">Uncharacterized protein</fullName>
    </submittedName>
</protein>
<dbReference type="EMBL" id="ML735007">
    <property type="protein sequence ID" value="KAB8202263.1"/>
    <property type="molecule type" value="Genomic_DNA"/>
</dbReference>
<dbReference type="Proteomes" id="UP000326532">
    <property type="component" value="Unassembled WGS sequence"/>
</dbReference>